<protein>
    <recommendedName>
        <fullName evidence="2">DUF7708 domain-containing protein</fullName>
    </recommendedName>
</protein>
<reference evidence="3" key="1">
    <citation type="journal article" date="2021" name="Nat. Commun.">
        <title>Genetic determinants of endophytism in the Arabidopsis root mycobiome.</title>
        <authorList>
            <person name="Mesny F."/>
            <person name="Miyauchi S."/>
            <person name="Thiergart T."/>
            <person name="Pickel B."/>
            <person name="Atanasova L."/>
            <person name="Karlsson M."/>
            <person name="Huettel B."/>
            <person name="Barry K.W."/>
            <person name="Haridas S."/>
            <person name="Chen C."/>
            <person name="Bauer D."/>
            <person name="Andreopoulos W."/>
            <person name="Pangilinan J."/>
            <person name="LaButti K."/>
            <person name="Riley R."/>
            <person name="Lipzen A."/>
            <person name="Clum A."/>
            <person name="Drula E."/>
            <person name="Henrissat B."/>
            <person name="Kohler A."/>
            <person name="Grigoriev I.V."/>
            <person name="Martin F.M."/>
            <person name="Hacquard S."/>
        </authorList>
    </citation>
    <scope>NUCLEOTIDE SEQUENCE</scope>
    <source>
        <strain evidence="3">MPI-CAGE-AT-0147</strain>
    </source>
</reference>
<feature type="domain" description="DUF7708" evidence="2">
    <location>
        <begin position="107"/>
        <end position="200"/>
    </location>
</feature>
<name>A0A9P9FVI1_9HYPO</name>
<feature type="region of interest" description="Disordered" evidence="1">
    <location>
        <begin position="1"/>
        <end position="27"/>
    </location>
</feature>
<evidence type="ECO:0000313" key="3">
    <source>
        <dbReference type="EMBL" id="KAH7177004.1"/>
    </source>
</evidence>
<sequence length="514" mass="58518">MSTAISECVSNAHEPTSRSTKLDAENKSNELAPAIRALEGCEKFSTRLEKSPSYKNLSDKYANEIATSNRDTLREMLRRQLDDANAAEQRFEQRGKLRRFYQRTTRFLSTFGTYLDEYGGIVELMSAAGGQYGRAAYSTLSILLVVAVNKQHRDDRIAEVLLQLCKQFSRFKILEHIHPTSKMKMYLANAYEIGIDFASIGRLWSVMVGPPGIFEETLAEVTTALEDVRAEGQFLDSQRLHEVDQTVRDMDARYAKMEEDVKRTQWKSELEKIRDRMLPKHQSIAKATNDYQVRLEATFDGQRKNLYGRLAELQASKAYRGWRCSQKPSFLILRGEAKCLTHYCWFSPLVFRLFQGFREANETIAFHCCQDTDSSDKGDKFVSLLNNIAFQVLETMPHPLDPSHIKSIWKKMDNIKWGEDPALTLGILSVVLPTLKTACLIVDRADLLRGDWEECLESLSLMASPTVSGGCVVKIILVGSRVTSDWRGLKERMIGLVGEKQLFDLECSESDWEP</sequence>
<comment type="caution">
    <text evidence="3">The sequence shown here is derived from an EMBL/GenBank/DDBJ whole genome shotgun (WGS) entry which is preliminary data.</text>
</comment>
<evidence type="ECO:0000256" key="1">
    <source>
        <dbReference type="SAM" id="MobiDB-lite"/>
    </source>
</evidence>
<gene>
    <name evidence="3" type="ORF">EDB81DRAFT_850773</name>
</gene>
<organism evidence="3 4">
    <name type="scientific">Dactylonectria macrodidyma</name>
    <dbReference type="NCBI Taxonomy" id="307937"/>
    <lineage>
        <taxon>Eukaryota</taxon>
        <taxon>Fungi</taxon>
        <taxon>Dikarya</taxon>
        <taxon>Ascomycota</taxon>
        <taxon>Pezizomycotina</taxon>
        <taxon>Sordariomycetes</taxon>
        <taxon>Hypocreomycetidae</taxon>
        <taxon>Hypocreales</taxon>
        <taxon>Nectriaceae</taxon>
        <taxon>Dactylonectria</taxon>
    </lineage>
</organism>
<evidence type="ECO:0000259" key="2">
    <source>
        <dbReference type="Pfam" id="PF24809"/>
    </source>
</evidence>
<dbReference type="OrthoDB" id="5389929at2759"/>
<dbReference type="Proteomes" id="UP000738349">
    <property type="component" value="Unassembled WGS sequence"/>
</dbReference>
<accession>A0A9P9FVI1</accession>
<dbReference type="Pfam" id="PF24809">
    <property type="entry name" value="DUF7708"/>
    <property type="match status" value="1"/>
</dbReference>
<evidence type="ECO:0000313" key="4">
    <source>
        <dbReference type="Proteomes" id="UP000738349"/>
    </source>
</evidence>
<dbReference type="EMBL" id="JAGMUV010000001">
    <property type="protein sequence ID" value="KAH7177004.1"/>
    <property type="molecule type" value="Genomic_DNA"/>
</dbReference>
<dbReference type="InterPro" id="IPR056125">
    <property type="entry name" value="DUF7708"/>
</dbReference>
<dbReference type="AlphaFoldDB" id="A0A9P9FVI1"/>
<feature type="compositionally biased region" description="Polar residues" evidence="1">
    <location>
        <begin position="1"/>
        <end position="19"/>
    </location>
</feature>
<keyword evidence="4" id="KW-1185">Reference proteome</keyword>
<proteinExistence type="predicted"/>